<dbReference type="EMBL" id="CM004394">
    <property type="protein sequence ID" value="OAY42880.1"/>
    <property type="molecule type" value="Genomic_DNA"/>
</dbReference>
<proteinExistence type="predicted"/>
<sequence>MEVETHALASPFHYKMDISTDFLVTDSPDLPLAVDSLKIDGHQSMESGDRECKEFEMPVLTDEGGVLKDPTGNLPVAKVSEGPCTDSAAVKLQKVYRSYRTRRRLADSAVVVEELWWQAIDFARLNHSTISFFNFFKPETAASRWNRVTLNASKVGKGLSKDAKAQKLAFQHWIEAIDPRHRYGHSLHIYYEEWCNTNSGQPFFYWLDIGDGKELDLKECPRSKLRQQCIKYLGPQERVHYEYIVVEGKITHKQTGDLLDTSKGSKGTKWIFVMSTSKRVYAGEKKKGLFHHSSFLAGGSTLAAGRLMVENGILKSISPYSGHYRPTEDSFDRFLSLLQDNGVNLDEVQINKANEDSDVYVDGKSVASGMMLEVLSKLKPPEPDIVSEEKDSATEVSQIGQNETKGEYKRTLSGGLRSPRAEVPQKAILHRINSKKAAKSYQLGHQLSLKWSTGAGPRIGCVADYPVELRQQALEFVNLSPRNPPTPSSYRLIAGLASPTTQSTADIPTGDEKC</sequence>
<keyword evidence="3" id="KW-0963">Cytoplasm</keyword>
<evidence type="ECO:0000256" key="5">
    <source>
        <dbReference type="SAM" id="MobiDB-lite"/>
    </source>
</evidence>
<gene>
    <name evidence="6" type="ORF">MANES_08G023400v8</name>
</gene>
<feature type="region of interest" description="Disordered" evidence="5">
    <location>
        <begin position="382"/>
        <end position="401"/>
    </location>
</feature>
<dbReference type="OrthoDB" id="7344096at2759"/>
<organism evidence="6 7">
    <name type="scientific">Manihot esculenta</name>
    <name type="common">Cassava</name>
    <name type="synonym">Jatropha manihot</name>
    <dbReference type="NCBI Taxonomy" id="3983"/>
    <lineage>
        <taxon>Eukaryota</taxon>
        <taxon>Viridiplantae</taxon>
        <taxon>Streptophyta</taxon>
        <taxon>Embryophyta</taxon>
        <taxon>Tracheophyta</taxon>
        <taxon>Spermatophyta</taxon>
        <taxon>Magnoliopsida</taxon>
        <taxon>eudicotyledons</taxon>
        <taxon>Gunneridae</taxon>
        <taxon>Pentapetalae</taxon>
        <taxon>rosids</taxon>
        <taxon>fabids</taxon>
        <taxon>Malpighiales</taxon>
        <taxon>Euphorbiaceae</taxon>
        <taxon>Crotonoideae</taxon>
        <taxon>Manihoteae</taxon>
        <taxon>Manihot</taxon>
    </lineage>
</organism>
<evidence type="ECO:0000313" key="7">
    <source>
        <dbReference type="Proteomes" id="UP000091857"/>
    </source>
</evidence>
<evidence type="ECO:0008006" key="8">
    <source>
        <dbReference type="Google" id="ProtNLM"/>
    </source>
</evidence>
<evidence type="ECO:0000256" key="4">
    <source>
        <dbReference type="ARBA" id="ARBA00023242"/>
    </source>
</evidence>
<dbReference type="InterPro" id="IPR044159">
    <property type="entry name" value="IQM"/>
</dbReference>
<comment type="subcellular location">
    <subcellularLocation>
        <location evidence="2">Cytoplasm</location>
    </subcellularLocation>
    <subcellularLocation>
        <location evidence="1">Nucleus</location>
    </subcellularLocation>
</comment>
<dbReference type="OMA" id="YDDYFKS"/>
<reference evidence="7" key="1">
    <citation type="journal article" date="2016" name="Nat. Biotechnol.">
        <title>Sequencing wild and cultivated cassava and related species reveals extensive interspecific hybridization and genetic diversity.</title>
        <authorList>
            <person name="Bredeson J.V."/>
            <person name="Lyons J.B."/>
            <person name="Prochnik S.E."/>
            <person name="Wu G.A."/>
            <person name="Ha C.M."/>
            <person name="Edsinger-Gonzales E."/>
            <person name="Grimwood J."/>
            <person name="Schmutz J."/>
            <person name="Rabbi I.Y."/>
            <person name="Egesi C."/>
            <person name="Nauluvula P."/>
            <person name="Lebot V."/>
            <person name="Ndunguru J."/>
            <person name="Mkamilo G."/>
            <person name="Bart R.S."/>
            <person name="Setter T.L."/>
            <person name="Gleadow R.M."/>
            <person name="Kulakow P."/>
            <person name="Ferguson M.E."/>
            <person name="Rounsley S."/>
            <person name="Rokhsar D.S."/>
        </authorList>
    </citation>
    <scope>NUCLEOTIDE SEQUENCE [LARGE SCALE GENOMIC DNA]</scope>
    <source>
        <strain evidence="7">cv. AM560-2</strain>
    </source>
</reference>
<dbReference type="GO" id="GO:0005737">
    <property type="term" value="C:cytoplasm"/>
    <property type="evidence" value="ECO:0007669"/>
    <property type="project" value="UniProtKB-SubCell"/>
</dbReference>
<dbReference type="PANTHER" id="PTHR31250">
    <property type="entry name" value="IQ DOMAIN-CONTAINING PROTEIN IQM3"/>
    <property type="match status" value="1"/>
</dbReference>
<name>A0A2C9VEN3_MANES</name>
<dbReference type="PROSITE" id="PS50096">
    <property type="entry name" value="IQ"/>
    <property type="match status" value="1"/>
</dbReference>
<protein>
    <recommendedName>
        <fullName evidence="8">IQ domain-containing protein IQM3</fullName>
    </recommendedName>
</protein>
<dbReference type="PANTHER" id="PTHR31250:SF10">
    <property type="entry name" value="IQ DOMAIN-CONTAINING PROTEIN IQM3"/>
    <property type="match status" value="1"/>
</dbReference>
<evidence type="ECO:0000313" key="6">
    <source>
        <dbReference type="EMBL" id="OAY42880.1"/>
    </source>
</evidence>
<keyword evidence="7" id="KW-1185">Reference proteome</keyword>
<dbReference type="AlphaFoldDB" id="A0A2C9VEN3"/>
<dbReference type="Proteomes" id="UP000091857">
    <property type="component" value="Chromosome 8"/>
</dbReference>
<comment type="caution">
    <text evidence="6">The sequence shown here is derived from an EMBL/GenBank/DDBJ whole genome shotgun (WGS) entry which is preliminary data.</text>
</comment>
<dbReference type="GO" id="GO:0005634">
    <property type="term" value="C:nucleus"/>
    <property type="evidence" value="ECO:0007669"/>
    <property type="project" value="UniProtKB-SubCell"/>
</dbReference>
<dbReference type="STRING" id="3983.A0A2C9VEN3"/>
<keyword evidence="4" id="KW-0539">Nucleus</keyword>
<dbReference type="Gramene" id="Manes.08G023400.1.v8.1">
    <property type="protein sequence ID" value="Manes.08G023400.1.v8.1.CDS"/>
    <property type="gene ID" value="Manes.08G023400.v8.1"/>
</dbReference>
<feature type="compositionally biased region" description="Basic and acidic residues" evidence="5">
    <location>
        <begin position="382"/>
        <end position="393"/>
    </location>
</feature>
<evidence type="ECO:0000256" key="1">
    <source>
        <dbReference type="ARBA" id="ARBA00004123"/>
    </source>
</evidence>
<evidence type="ECO:0000256" key="2">
    <source>
        <dbReference type="ARBA" id="ARBA00004496"/>
    </source>
</evidence>
<evidence type="ECO:0000256" key="3">
    <source>
        <dbReference type="ARBA" id="ARBA00022490"/>
    </source>
</evidence>
<accession>A0A2C9VEN3</accession>